<gene>
    <name evidence="3" type="ORF">CLV62_14110</name>
</gene>
<proteinExistence type="predicted"/>
<dbReference type="OrthoDB" id="1092267at2"/>
<name>A0A2V3PJY7_9BACT</name>
<protein>
    <submittedName>
        <fullName evidence="3">PH (Pleckstrin Homology) domain-containing protein</fullName>
    </submittedName>
</protein>
<keyword evidence="1" id="KW-0472">Membrane</keyword>
<feature type="transmembrane region" description="Helical" evidence="1">
    <location>
        <begin position="12"/>
        <end position="33"/>
    </location>
</feature>
<evidence type="ECO:0000259" key="2">
    <source>
        <dbReference type="Pfam" id="PF10882"/>
    </source>
</evidence>
<keyword evidence="4" id="KW-1185">Reference proteome</keyword>
<dbReference type="Proteomes" id="UP000247973">
    <property type="component" value="Unassembled WGS sequence"/>
</dbReference>
<dbReference type="InterPro" id="IPR027783">
    <property type="entry name" value="Bacterial_PH-related"/>
</dbReference>
<keyword evidence="1" id="KW-1133">Transmembrane helix</keyword>
<comment type="caution">
    <text evidence="3">The sequence shown here is derived from an EMBL/GenBank/DDBJ whole genome shotgun (WGS) entry which is preliminary data.</text>
</comment>
<sequence length="164" mass="18804">MTTKLNVQWSTYVKCITFLVAIIIVAVEIGIILKLLHSFDWLLLMVGIAFLFIFIYNLFEAPVSLEVNDSQIVLNKITSQVKINFNEIETIRIYKRGTFDIRLFGSGGFCGYIGHFSSKEIGKYRAYVGNYNQAFLIKTRNKKNYVLSCEDRDLIISRVKAKIG</sequence>
<dbReference type="RefSeq" id="WP_110312473.1">
    <property type="nucleotide sequence ID" value="NZ_QICL01000041.1"/>
</dbReference>
<keyword evidence="1" id="KW-0812">Transmembrane</keyword>
<feature type="domain" description="Bacterial Pleckstrin homology" evidence="2">
    <location>
        <begin position="65"/>
        <end position="161"/>
    </location>
</feature>
<accession>A0A2V3PJY7</accession>
<reference evidence="3 4" key="1">
    <citation type="submission" date="2018-03" db="EMBL/GenBank/DDBJ databases">
        <title>Genomic Encyclopedia of Archaeal and Bacterial Type Strains, Phase II (KMG-II): from individual species to whole genera.</title>
        <authorList>
            <person name="Goeker M."/>
        </authorList>
    </citation>
    <scope>NUCLEOTIDE SEQUENCE [LARGE SCALE GENOMIC DNA]</scope>
    <source>
        <strain evidence="3 4">DSM 100214</strain>
    </source>
</reference>
<feature type="transmembrane region" description="Helical" evidence="1">
    <location>
        <begin position="39"/>
        <end position="59"/>
    </location>
</feature>
<evidence type="ECO:0000313" key="4">
    <source>
        <dbReference type="Proteomes" id="UP000247973"/>
    </source>
</evidence>
<dbReference type="Pfam" id="PF10882">
    <property type="entry name" value="bPH_5"/>
    <property type="match status" value="1"/>
</dbReference>
<dbReference type="AlphaFoldDB" id="A0A2V3PJY7"/>
<dbReference type="EMBL" id="QICL01000041">
    <property type="protein sequence ID" value="PXV58899.1"/>
    <property type="molecule type" value="Genomic_DNA"/>
</dbReference>
<organism evidence="3 4">
    <name type="scientific">Dysgonomonas alginatilytica</name>
    <dbReference type="NCBI Taxonomy" id="1605892"/>
    <lineage>
        <taxon>Bacteria</taxon>
        <taxon>Pseudomonadati</taxon>
        <taxon>Bacteroidota</taxon>
        <taxon>Bacteroidia</taxon>
        <taxon>Bacteroidales</taxon>
        <taxon>Dysgonomonadaceae</taxon>
        <taxon>Dysgonomonas</taxon>
    </lineage>
</organism>
<evidence type="ECO:0000313" key="3">
    <source>
        <dbReference type="EMBL" id="PXV58899.1"/>
    </source>
</evidence>
<evidence type="ECO:0000256" key="1">
    <source>
        <dbReference type="SAM" id="Phobius"/>
    </source>
</evidence>